<dbReference type="EMBL" id="JAPDPJ010000077">
    <property type="protein sequence ID" value="MCW3789018.1"/>
    <property type="molecule type" value="Genomic_DNA"/>
</dbReference>
<dbReference type="Pfam" id="PF00389">
    <property type="entry name" value="2-Hacid_dh"/>
    <property type="match status" value="1"/>
</dbReference>
<dbReference type="Proteomes" id="UP001209229">
    <property type="component" value="Unassembled WGS sequence"/>
</dbReference>
<keyword evidence="2 4" id="KW-0560">Oxidoreductase</keyword>
<dbReference type="InterPro" id="IPR036291">
    <property type="entry name" value="NAD(P)-bd_dom_sf"/>
</dbReference>
<dbReference type="FunFam" id="3.40.50.720:FF:000292">
    <property type="entry name" value="Putative D-lactate dehydrogenase"/>
    <property type="match status" value="1"/>
</dbReference>
<name>A0AAE3SIA9_9BACT</name>
<dbReference type="PANTHER" id="PTHR43026:SF1">
    <property type="entry name" value="2-HYDROXYACID DEHYDROGENASE HOMOLOG 1-RELATED"/>
    <property type="match status" value="1"/>
</dbReference>
<keyword evidence="8" id="KW-1185">Reference proteome</keyword>
<proteinExistence type="inferred from homology"/>
<dbReference type="InterPro" id="IPR029753">
    <property type="entry name" value="D-isomer_DH_CS"/>
</dbReference>
<feature type="domain" description="D-isomer specific 2-hydroxyacid dehydrogenase NAD-binding" evidence="6">
    <location>
        <begin position="110"/>
        <end position="297"/>
    </location>
</feature>
<comment type="caution">
    <text evidence="7">The sequence shown here is derived from an EMBL/GenBank/DDBJ whole genome shotgun (WGS) entry which is preliminary data.</text>
</comment>
<dbReference type="SUPFAM" id="SSF52283">
    <property type="entry name" value="Formate/glycerate dehydrogenase catalytic domain-like"/>
    <property type="match status" value="1"/>
</dbReference>
<dbReference type="Gene3D" id="3.40.50.720">
    <property type="entry name" value="NAD(P)-binding Rossmann-like Domain"/>
    <property type="match status" value="2"/>
</dbReference>
<evidence type="ECO:0000313" key="8">
    <source>
        <dbReference type="Proteomes" id="UP001209229"/>
    </source>
</evidence>
<evidence type="ECO:0000259" key="6">
    <source>
        <dbReference type="Pfam" id="PF02826"/>
    </source>
</evidence>
<dbReference type="AlphaFoldDB" id="A0AAE3SIA9"/>
<organism evidence="7 8">
    <name type="scientific">Plebeiibacterium sediminum</name>
    <dbReference type="NCBI Taxonomy" id="2992112"/>
    <lineage>
        <taxon>Bacteria</taxon>
        <taxon>Pseudomonadati</taxon>
        <taxon>Bacteroidota</taxon>
        <taxon>Bacteroidia</taxon>
        <taxon>Marinilabiliales</taxon>
        <taxon>Marinilabiliaceae</taxon>
        <taxon>Plebeiibacterium</taxon>
    </lineage>
</organism>
<evidence type="ECO:0000313" key="7">
    <source>
        <dbReference type="EMBL" id="MCW3789018.1"/>
    </source>
</evidence>
<dbReference type="InterPro" id="IPR006139">
    <property type="entry name" value="D-isomer_2_OHA_DH_cat_dom"/>
</dbReference>
<dbReference type="RefSeq" id="WP_301192574.1">
    <property type="nucleotide sequence ID" value="NZ_JAPDPJ010000077.1"/>
</dbReference>
<comment type="similarity">
    <text evidence="1 4">Belongs to the D-isomer specific 2-hydroxyacid dehydrogenase family.</text>
</comment>
<dbReference type="PROSITE" id="PS00670">
    <property type="entry name" value="D_2_HYDROXYACID_DH_2"/>
    <property type="match status" value="1"/>
</dbReference>
<keyword evidence="3" id="KW-0520">NAD</keyword>
<evidence type="ECO:0000256" key="1">
    <source>
        <dbReference type="ARBA" id="ARBA00005854"/>
    </source>
</evidence>
<dbReference type="InterPro" id="IPR006140">
    <property type="entry name" value="D-isomer_DH_NAD-bd"/>
</dbReference>
<accession>A0AAE3SIA9</accession>
<evidence type="ECO:0000256" key="3">
    <source>
        <dbReference type="ARBA" id="ARBA00023027"/>
    </source>
</evidence>
<dbReference type="InterPro" id="IPR058205">
    <property type="entry name" value="D-LDH-like"/>
</dbReference>
<feature type="domain" description="D-isomer specific 2-hydroxyacid dehydrogenase catalytic" evidence="5">
    <location>
        <begin position="18"/>
        <end position="328"/>
    </location>
</feature>
<dbReference type="SUPFAM" id="SSF51735">
    <property type="entry name" value="NAD(P)-binding Rossmann-fold domains"/>
    <property type="match status" value="1"/>
</dbReference>
<dbReference type="PROSITE" id="PS00065">
    <property type="entry name" value="D_2_HYDROXYACID_DH_1"/>
    <property type="match status" value="1"/>
</dbReference>
<sequence>MKLAVFSSRKWVVDSFNQLNDKYKFDITYFEARLYNKTIPLTKGFDAVCVFVNDTVDEEIITGLKENGVKQIALRCAGFNNVDIEAAQKHGISVVRVPAYSPYAVAEHTLGLILSLNRKFHKAYTRVRDGNFALDGLLGFDLHGKTVGVIGTGKIGEIFINLVKGFGCKVLAYDKFPNEKLKAAGIEYVDLQEIYKHSDVISLHCPLTFETFHMINEYAIASMKTGVMIINTSRGPLIDTDAVIAGLKKGKVGYLGLDVYEEEEELFFEDHSETVIQDDKFVRLQTFPNVLITAHQAFFTREAILNIAETTFENINMFFKDGESPNTVLPKKTSKA</sequence>
<dbReference type="CDD" id="cd12183">
    <property type="entry name" value="LDH_like_2"/>
    <property type="match status" value="1"/>
</dbReference>
<dbReference type="InterPro" id="IPR029752">
    <property type="entry name" value="D-isomer_DH_CS1"/>
</dbReference>
<evidence type="ECO:0000259" key="5">
    <source>
        <dbReference type="Pfam" id="PF00389"/>
    </source>
</evidence>
<dbReference type="PROSITE" id="PS00671">
    <property type="entry name" value="D_2_HYDROXYACID_DH_3"/>
    <property type="match status" value="1"/>
</dbReference>
<dbReference type="GO" id="GO:0051287">
    <property type="term" value="F:NAD binding"/>
    <property type="evidence" value="ECO:0007669"/>
    <property type="project" value="InterPro"/>
</dbReference>
<protein>
    <submittedName>
        <fullName evidence="7">2-hydroxyacid dehydrogenase</fullName>
    </submittedName>
</protein>
<dbReference type="PANTHER" id="PTHR43026">
    <property type="entry name" value="2-HYDROXYACID DEHYDROGENASE HOMOLOG 1-RELATED"/>
    <property type="match status" value="1"/>
</dbReference>
<gene>
    <name evidence="7" type="ORF">OM075_21300</name>
</gene>
<dbReference type="GO" id="GO:0016616">
    <property type="term" value="F:oxidoreductase activity, acting on the CH-OH group of donors, NAD or NADP as acceptor"/>
    <property type="evidence" value="ECO:0007669"/>
    <property type="project" value="InterPro"/>
</dbReference>
<dbReference type="Pfam" id="PF02826">
    <property type="entry name" value="2-Hacid_dh_C"/>
    <property type="match status" value="1"/>
</dbReference>
<reference evidence="7" key="1">
    <citation type="submission" date="2022-10" db="EMBL/GenBank/DDBJ databases">
        <authorList>
            <person name="Yu W.X."/>
        </authorList>
    </citation>
    <scope>NUCLEOTIDE SEQUENCE</scope>
    <source>
        <strain evidence="7">AAT</strain>
    </source>
</reference>
<evidence type="ECO:0000256" key="4">
    <source>
        <dbReference type="RuleBase" id="RU003719"/>
    </source>
</evidence>
<evidence type="ECO:0000256" key="2">
    <source>
        <dbReference type="ARBA" id="ARBA00023002"/>
    </source>
</evidence>